<evidence type="ECO:0000313" key="2">
    <source>
        <dbReference type="Proteomes" id="UP000036987"/>
    </source>
</evidence>
<accession>A0A0K9NYR1</accession>
<comment type="caution">
    <text evidence="1">The sequence shown here is derived from an EMBL/GenBank/DDBJ whole genome shotgun (WGS) entry which is preliminary data.</text>
</comment>
<name>A0A0K9NYR1_ZOSMR</name>
<reference evidence="2" key="1">
    <citation type="journal article" date="2016" name="Nature">
        <title>The genome of the seagrass Zostera marina reveals angiosperm adaptation to the sea.</title>
        <authorList>
            <person name="Olsen J.L."/>
            <person name="Rouze P."/>
            <person name="Verhelst B."/>
            <person name="Lin Y.-C."/>
            <person name="Bayer T."/>
            <person name="Collen J."/>
            <person name="Dattolo E."/>
            <person name="De Paoli E."/>
            <person name="Dittami S."/>
            <person name="Maumus F."/>
            <person name="Michel G."/>
            <person name="Kersting A."/>
            <person name="Lauritano C."/>
            <person name="Lohaus R."/>
            <person name="Toepel M."/>
            <person name="Tonon T."/>
            <person name="Vanneste K."/>
            <person name="Amirebrahimi M."/>
            <person name="Brakel J."/>
            <person name="Bostroem C."/>
            <person name="Chovatia M."/>
            <person name="Grimwood J."/>
            <person name="Jenkins J.W."/>
            <person name="Jueterbock A."/>
            <person name="Mraz A."/>
            <person name="Stam W.T."/>
            <person name="Tice H."/>
            <person name="Bornberg-Bauer E."/>
            <person name="Green P.J."/>
            <person name="Pearson G.A."/>
            <person name="Procaccini G."/>
            <person name="Duarte C.M."/>
            <person name="Schmutz J."/>
            <person name="Reusch T.B.H."/>
            <person name="Van de Peer Y."/>
        </authorList>
    </citation>
    <scope>NUCLEOTIDE SEQUENCE [LARGE SCALE GENOMIC DNA]</scope>
    <source>
        <strain evidence="2">cv. Finnish</strain>
    </source>
</reference>
<dbReference type="Proteomes" id="UP000036987">
    <property type="component" value="Unassembled WGS sequence"/>
</dbReference>
<proteinExistence type="predicted"/>
<sequence length="80" mass="8920">MSESRASDSCEWNSRSKPGGVSFCFIAMGSVSSRFSFIAMDYVSLRNYLLGTRDGFHHRSTRDGFTMDSDLAMLFSAQDS</sequence>
<organism evidence="1 2">
    <name type="scientific">Zostera marina</name>
    <name type="common">Eelgrass</name>
    <dbReference type="NCBI Taxonomy" id="29655"/>
    <lineage>
        <taxon>Eukaryota</taxon>
        <taxon>Viridiplantae</taxon>
        <taxon>Streptophyta</taxon>
        <taxon>Embryophyta</taxon>
        <taxon>Tracheophyta</taxon>
        <taxon>Spermatophyta</taxon>
        <taxon>Magnoliopsida</taxon>
        <taxon>Liliopsida</taxon>
        <taxon>Zosteraceae</taxon>
        <taxon>Zostera</taxon>
    </lineage>
</organism>
<keyword evidence="2" id="KW-1185">Reference proteome</keyword>
<gene>
    <name evidence="1" type="ORF">ZOSMA_49G00300</name>
</gene>
<evidence type="ECO:0000313" key="1">
    <source>
        <dbReference type="EMBL" id="KMZ61961.1"/>
    </source>
</evidence>
<protein>
    <submittedName>
        <fullName evidence="1">Uncharacterized protein</fullName>
    </submittedName>
</protein>
<dbReference type="EMBL" id="LFYR01001429">
    <property type="protein sequence ID" value="KMZ61961.1"/>
    <property type="molecule type" value="Genomic_DNA"/>
</dbReference>
<dbReference type="AlphaFoldDB" id="A0A0K9NYR1"/>